<dbReference type="EMBL" id="CP036426">
    <property type="protein sequence ID" value="QDV35575.1"/>
    <property type="molecule type" value="Genomic_DNA"/>
</dbReference>
<dbReference type="RefSeq" id="WP_145271258.1">
    <property type="nucleotide sequence ID" value="NZ_CP036426.1"/>
</dbReference>
<feature type="domain" description="HNH nuclease" evidence="1">
    <location>
        <begin position="65"/>
        <end position="109"/>
    </location>
</feature>
<dbReference type="KEGG" id="tpla:ElP_34790"/>
<evidence type="ECO:0000259" key="1">
    <source>
        <dbReference type="Pfam" id="PF13392"/>
    </source>
</evidence>
<dbReference type="OrthoDB" id="289646at2"/>
<evidence type="ECO:0000313" key="2">
    <source>
        <dbReference type="EMBL" id="QDV35575.1"/>
    </source>
</evidence>
<dbReference type="Pfam" id="PF13392">
    <property type="entry name" value="HNH_3"/>
    <property type="match status" value="1"/>
</dbReference>
<proteinExistence type="predicted"/>
<dbReference type="InterPro" id="IPR003615">
    <property type="entry name" value="HNH_nuc"/>
</dbReference>
<dbReference type="SUPFAM" id="SSF54060">
    <property type="entry name" value="His-Me finger endonucleases"/>
    <property type="match status" value="1"/>
</dbReference>
<accession>A0A518H3Z5</accession>
<sequence length="182" mass="20598">MENHYSQIEGFPGYRVSRDGVVESCWNRQGRRGGMGDAWLPLKLIKNRCGYLGVNLHVGGQKKRRLVHQLVLESFVGPRPPGTVCCHNDGDPGNNRVANLRWDTPQANSDDILRHGRRKFGEEARSKLKEAEVLEIRRRHEEGTSMTRLGATYGVSQQMVSYIVKGLAWRHLLPTFDPLNPA</sequence>
<reference evidence="2 3" key="1">
    <citation type="submission" date="2019-02" db="EMBL/GenBank/DDBJ databases">
        <title>Deep-cultivation of Planctomycetes and their phenomic and genomic characterization uncovers novel biology.</title>
        <authorList>
            <person name="Wiegand S."/>
            <person name="Jogler M."/>
            <person name="Boedeker C."/>
            <person name="Pinto D."/>
            <person name="Vollmers J."/>
            <person name="Rivas-Marin E."/>
            <person name="Kohn T."/>
            <person name="Peeters S.H."/>
            <person name="Heuer A."/>
            <person name="Rast P."/>
            <person name="Oberbeckmann S."/>
            <person name="Bunk B."/>
            <person name="Jeske O."/>
            <person name="Meyerdierks A."/>
            <person name="Storesund J.E."/>
            <person name="Kallscheuer N."/>
            <person name="Luecker S."/>
            <person name="Lage O.M."/>
            <person name="Pohl T."/>
            <person name="Merkel B.J."/>
            <person name="Hornburger P."/>
            <person name="Mueller R.-W."/>
            <person name="Bruemmer F."/>
            <person name="Labrenz M."/>
            <person name="Spormann A.M."/>
            <person name="Op den Camp H."/>
            <person name="Overmann J."/>
            <person name="Amann R."/>
            <person name="Jetten M.S.M."/>
            <person name="Mascher T."/>
            <person name="Medema M.H."/>
            <person name="Devos D.P."/>
            <person name="Kaster A.-K."/>
            <person name="Ovreas L."/>
            <person name="Rohde M."/>
            <person name="Galperin M.Y."/>
            <person name="Jogler C."/>
        </authorList>
    </citation>
    <scope>NUCLEOTIDE SEQUENCE [LARGE SCALE GENOMIC DNA]</scope>
    <source>
        <strain evidence="2 3">ElP</strain>
    </source>
</reference>
<dbReference type="Proteomes" id="UP000317835">
    <property type="component" value="Chromosome"/>
</dbReference>
<evidence type="ECO:0000313" key="3">
    <source>
        <dbReference type="Proteomes" id="UP000317835"/>
    </source>
</evidence>
<dbReference type="Gene3D" id="3.90.75.20">
    <property type="match status" value="1"/>
</dbReference>
<dbReference type="AlphaFoldDB" id="A0A518H3Z5"/>
<gene>
    <name evidence="2" type="ORF">ElP_34790</name>
</gene>
<name>A0A518H3Z5_9BACT</name>
<keyword evidence="3" id="KW-1185">Reference proteome</keyword>
<dbReference type="InterPro" id="IPR044925">
    <property type="entry name" value="His-Me_finger_sf"/>
</dbReference>
<organism evidence="2 3">
    <name type="scientific">Tautonia plasticadhaerens</name>
    <dbReference type="NCBI Taxonomy" id="2527974"/>
    <lineage>
        <taxon>Bacteria</taxon>
        <taxon>Pseudomonadati</taxon>
        <taxon>Planctomycetota</taxon>
        <taxon>Planctomycetia</taxon>
        <taxon>Isosphaerales</taxon>
        <taxon>Isosphaeraceae</taxon>
        <taxon>Tautonia</taxon>
    </lineage>
</organism>
<protein>
    <recommendedName>
        <fullName evidence="1">HNH nuclease domain-containing protein</fullName>
    </recommendedName>
</protein>